<name>A0A6J8BME6_MYTCO</name>
<evidence type="ECO:0000313" key="1">
    <source>
        <dbReference type="EMBL" id="CAC5384270.1"/>
    </source>
</evidence>
<dbReference type="Proteomes" id="UP000507470">
    <property type="component" value="Unassembled WGS sequence"/>
</dbReference>
<gene>
    <name evidence="1" type="ORF">MCOR_19932</name>
</gene>
<dbReference type="EMBL" id="CACVKT020003509">
    <property type="protein sequence ID" value="CAC5384270.1"/>
    <property type="molecule type" value="Genomic_DNA"/>
</dbReference>
<proteinExistence type="predicted"/>
<dbReference type="AlphaFoldDB" id="A0A6J8BME6"/>
<evidence type="ECO:0000313" key="2">
    <source>
        <dbReference type="Proteomes" id="UP000507470"/>
    </source>
</evidence>
<protein>
    <submittedName>
        <fullName evidence="1">Uncharacterized protein</fullName>
    </submittedName>
</protein>
<sequence length="157" mass="18520">MAEDELLCVEIAKKKEKVLCRYKIGVEFKGEVKNSLKAKEYHLYRENQELKAEVANNTELRPNYWDTKRMYQFTIETCNLQERYDNSKSHGCRKKISDNMDKVRTVTGRNETISRIHIIAISVQNSKDCIRSLISELKQNPGINVRYCEIHKDNYIE</sequence>
<organism evidence="1 2">
    <name type="scientific">Mytilus coruscus</name>
    <name type="common">Sea mussel</name>
    <dbReference type="NCBI Taxonomy" id="42192"/>
    <lineage>
        <taxon>Eukaryota</taxon>
        <taxon>Metazoa</taxon>
        <taxon>Spiralia</taxon>
        <taxon>Lophotrochozoa</taxon>
        <taxon>Mollusca</taxon>
        <taxon>Bivalvia</taxon>
        <taxon>Autobranchia</taxon>
        <taxon>Pteriomorphia</taxon>
        <taxon>Mytilida</taxon>
        <taxon>Mytiloidea</taxon>
        <taxon>Mytilidae</taxon>
        <taxon>Mytilinae</taxon>
        <taxon>Mytilus</taxon>
    </lineage>
</organism>
<reference evidence="1 2" key="1">
    <citation type="submission" date="2020-06" db="EMBL/GenBank/DDBJ databases">
        <authorList>
            <person name="Li R."/>
            <person name="Bekaert M."/>
        </authorList>
    </citation>
    <scope>NUCLEOTIDE SEQUENCE [LARGE SCALE GENOMIC DNA]</scope>
    <source>
        <strain evidence="2">wild</strain>
    </source>
</reference>
<keyword evidence="2" id="KW-1185">Reference proteome</keyword>
<accession>A0A6J8BME6</accession>